<feature type="region of interest" description="Disordered" evidence="1">
    <location>
        <begin position="46"/>
        <end position="80"/>
    </location>
</feature>
<feature type="compositionally biased region" description="Polar residues" evidence="1">
    <location>
        <begin position="56"/>
        <end position="80"/>
    </location>
</feature>
<proteinExistence type="predicted"/>
<sequence>IIRSNEAASRKRPSGNSKCKGNVSKVITKTVVADKIKSISSRITVNKAENNKHNKLSSVNKKVSNFRQPHSKSKQTSGTLLTNQIEIAKQAFHERLMCFGSARPAHDLK</sequence>
<organism evidence="2">
    <name type="scientific">Arion vulgaris</name>
    <dbReference type="NCBI Taxonomy" id="1028688"/>
    <lineage>
        <taxon>Eukaryota</taxon>
        <taxon>Metazoa</taxon>
        <taxon>Spiralia</taxon>
        <taxon>Lophotrochozoa</taxon>
        <taxon>Mollusca</taxon>
        <taxon>Gastropoda</taxon>
        <taxon>Heterobranchia</taxon>
        <taxon>Euthyneura</taxon>
        <taxon>Panpulmonata</taxon>
        <taxon>Eupulmonata</taxon>
        <taxon>Stylommatophora</taxon>
        <taxon>Helicina</taxon>
        <taxon>Arionoidea</taxon>
        <taxon>Arionidae</taxon>
        <taxon>Arion</taxon>
    </lineage>
</organism>
<dbReference type="AlphaFoldDB" id="A0A0B6YC37"/>
<reference evidence="2" key="1">
    <citation type="submission" date="2014-12" db="EMBL/GenBank/DDBJ databases">
        <title>Insight into the proteome of Arion vulgaris.</title>
        <authorList>
            <person name="Aradska J."/>
            <person name="Bulat T."/>
            <person name="Smidak R."/>
            <person name="Sarate P."/>
            <person name="Gangsoo J."/>
            <person name="Sialana F."/>
            <person name="Bilban M."/>
            <person name="Lubec G."/>
        </authorList>
    </citation>
    <scope>NUCLEOTIDE SEQUENCE</scope>
    <source>
        <tissue evidence="2">Skin</tissue>
    </source>
</reference>
<accession>A0A0B6YC37</accession>
<evidence type="ECO:0000256" key="1">
    <source>
        <dbReference type="SAM" id="MobiDB-lite"/>
    </source>
</evidence>
<feature type="region of interest" description="Disordered" evidence="1">
    <location>
        <begin position="1"/>
        <end position="22"/>
    </location>
</feature>
<evidence type="ECO:0000313" key="2">
    <source>
        <dbReference type="EMBL" id="CEK53010.1"/>
    </source>
</evidence>
<dbReference type="EMBL" id="HACG01006145">
    <property type="protein sequence ID" value="CEK53010.1"/>
    <property type="molecule type" value="Transcribed_RNA"/>
</dbReference>
<name>A0A0B6YC37_9EUPU</name>
<feature type="non-terminal residue" evidence="2">
    <location>
        <position position="109"/>
    </location>
</feature>
<feature type="non-terminal residue" evidence="2">
    <location>
        <position position="1"/>
    </location>
</feature>
<gene>
    <name evidence="2" type="primary">ORF18766</name>
</gene>
<protein>
    <submittedName>
        <fullName evidence="2">Uncharacterized protein</fullName>
    </submittedName>
</protein>